<evidence type="ECO:0000256" key="1">
    <source>
        <dbReference type="SAM" id="MobiDB-lite"/>
    </source>
</evidence>
<dbReference type="RefSeq" id="WP_267652448.1">
    <property type="nucleotide sequence ID" value="NZ_JAOVZR010000001.1"/>
</dbReference>
<protein>
    <recommendedName>
        <fullName evidence="4">DNA-directed DNA polymerase family A palm domain-containing protein</fullName>
    </recommendedName>
</protein>
<dbReference type="EMBL" id="JAOVZR010000001">
    <property type="protein sequence ID" value="MCY0146806.1"/>
    <property type="molecule type" value="Genomic_DNA"/>
</dbReference>
<comment type="caution">
    <text evidence="2">The sequence shown here is derived from an EMBL/GenBank/DDBJ whole genome shotgun (WGS) entry which is preliminary data.</text>
</comment>
<evidence type="ECO:0008006" key="4">
    <source>
        <dbReference type="Google" id="ProtNLM"/>
    </source>
</evidence>
<name>A0ABT3Z512_9HYPH</name>
<reference evidence="2" key="1">
    <citation type="submission" date="2022-10" db="EMBL/GenBank/DDBJ databases">
        <title>Hoeflea sp. G2-23, isolated from marine algae.</title>
        <authorList>
            <person name="Kristyanto S."/>
            <person name="Kim J.M."/>
            <person name="Jeon C.O."/>
        </authorList>
    </citation>
    <scope>NUCLEOTIDE SEQUENCE</scope>
    <source>
        <strain evidence="2">G2-23</strain>
    </source>
</reference>
<keyword evidence="3" id="KW-1185">Reference proteome</keyword>
<accession>A0ABT3Z512</accession>
<dbReference type="InterPro" id="IPR043502">
    <property type="entry name" value="DNA/RNA_pol_sf"/>
</dbReference>
<evidence type="ECO:0000313" key="3">
    <source>
        <dbReference type="Proteomes" id="UP001073227"/>
    </source>
</evidence>
<dbReference type="Proteomes" id="UP001073227">
    <property type="component" value="Unassembled WGS sequence"/>
</dbReference>
<dbReference type="SUPFAM" id="SSF56672">
    <property type="entry name" value="DNA/RNA polymerases"/>
    <property type="match status" value="1"/>
</dbReference>
<proteinExistence type="predicted"/>
<sequence length="421" mass="47977">MTSELGHIPAPPQEHRAPPRQQIWTANQRRLKYIRKRDPNRDRPLSLNWRCDVKEIAALLELPPVRSAKGARVQAVIVADALLAAHYDPERRISYSRRNAWWHGARLYHDSDFSFYTVIPTIDGLIEAGILVDHDLRPAGLSSGIQSSYRPARWLADVGLPKLHHEVGELIRLKDADGKMTDYKDTKRVIRDRALLSKINLAVAEADIRIKSPDAVIEGDVVRFGKQAIYTTQKALYRVYKGSWTLGGRYYGAWWQSCPPRHRKFITINGQATVERDYSQIHPRLLYKMAGQTLNGDAYEVSGWHRDLGKIAFNMILNAQTLSRAQRALADALQGDMDAAKELIEDIKTKHPNVQEYFHTGIGMRLQNIDSEMCRSVLSELHRKSIIALPIHDSFIVAEEHEKALEKAMKTALDRSMPCKR</sequence>
<evidence type="ECO:0000313" key="2">
    <source>
        <dbReference type="EMBL" id="MCY0146806.1"/>
    </source>
</evidence>
<feature type="region of interest" description="Disordered" evidence="1">
    <location>
        <begin position="1"/>
        <end position="20"/>
    </location>
</feature>
<organism evidence="2 3">
    <name type="scientific">Hoeflea algicola</name>
    <dbReference type="NCBI Taxonomy" id="2983763"/>
    <lineage>
        <taxon>Bacteria</taxon>
        <taxon>Pseudomonadati</taxon>
        <taxon>Pseudomonadota</taxon>
        <taxon>Alphaproteobacteria</taxon>
        <taxon>Hyphomicrobiales</taxon>
        <taxon>Rhizobiaceae</taxon>
        <taxon>Hoeflea</taxon>
    </lineage>
</organism>
<gene>
    <name evidence="2" type="ORF">OEG84_03515</name>
</gene>